<protein>
    <submittedName>
        <fullName evidence="1">Damage-inducible protein</fullName>
    </submittedName>
</protein>
<evidence type="ECO:0000313" key="2">
    <source>
        <dbReference type="Proteomes" id="UP000678276"/>
    </source>
</evidence>
<dbReference type="SUPFAM" id="SSF52540">
    <property type="entry name" value="P-loop containing nucleoside triphosphate hydrolases"/>
    <property type="match status" value="1"/>
</dbReference>
<sequence length="256" mass="27003">MSSLSAPIADIASLRARIDTIGSGRKRAKSALAFGVEALDERLPEGGLARGVLHEIAGGGRNGGDGPAASLFAAGIAARTKGKVLWCLSRPDLFAPALAQVGLAPDRVIYVEGRDDKTVLACMEEGLAHGGPAVVVGETARLSMTASRRLNLAAEKTGSLAILVRRWSRPQEAEDFGRPTAAATRWRISALPAAPLPVQGVGRSRWRVELIRSRGGQTVDLELEACDETGRLAFLADLSDRSAAPPVERQKRRASA</sequence>
<reference evidence="1 2" key="1">
    <citation type="submission" date="2021-04" db="EMBL/GenBank/DDBJ databases">
        <title>Whole genome sequence of Jiella sp. KSK16Y-1.</title>
        <authorList>
            <person name="Tuo L."/>
        </authorList>
    </citation>
    <scope>NUCLEOTIDE SEQUENCE [LARGE SCALE GENOMIC DNA]</scope>
    <source>
        <strain evidence="1 2">KSK16Y-1</strain>
    </source>
</reference>
<proteinExistence type="predicted"/>
<dbReference type="Proteomes" id="UP000678276">
    <property type="component" value="Unassembled WGS sequence"/>
</dbReference>
<keyword evidence="2" id="KW-1185">Reference proteome</keyword>
<dbReference type="InterPro" id="IPR027417">
    <property type="entry name" value="P-loop_NTPase"/>
</dbReference>
<dbReference type="InterPro" id="IPR017026">
    <property type="entry name" value="ImuA"/>
</dbReference>
<evidence type="ECO:0000313" key="1">
    <source>
        <dbReference type="EMBL" id="MBP0617562.1"/>
    </source>
</evidence>
<dbReference type="Gene3D" id="3.40.50.300">
    <property type="entry name" value="P-loop containing nucleotide triphosphate hydrolases"/>
    <property type="match status" value="1"/>
</dbReference>
<gene>
    <name evidence="1" type="ORF">J6595_18400</name>
</gene>
<comment type="caution">
    <text evidence="1">The sequence shown here is derived from an EMBL/GenBank/DDBJ whole genome shotgun (WGS) entry which is preliminary data.</text>
</comment>
<dbReference type="PIRSF" id="PIRSF034285">
    <property type="entry name" value="UCP034285"/>
    <property type="match status" value="1"/>
</dbReference>
<accession>A0ABS4BLF4</accession>
<name>A0ABS4BLF4_9HYPH</name>
<dbReference type="EMBL" id="JAGJCF010000017">
    <property type="protein sequence ID" value="MBP0617562.1"/>
    <property type="molecule type" value="Genomic_DNA"/>
</dbReference>
<organism evidence="1 2">
    <name type="scientific">Jiella mangrovi</name>
    <dbReference type="NCBI Taxonomy" id="2821407"/>
    <lineage>
        <taxon>Bacteria</taxon>
        <taxon>Pseudomonadati</taxon>
        <taxon>Pseudomonadota</taxon>
        <taxon>Alphaproteobacteria</taxon>
        <taxon>Hyphomicrobiales</taxon>
        <taxon>Aurantimonadaceae</taxon>
        <taxon>Jiella</taxon>
    </lineage>
</organism>
<dbReference type="RefSeq" id="WP_209596473.1">
    <property type="nucleotide sequence ID" value="NZ_JAGJCF010000017.1"/>
</dbReference>